<feature type="domain" description="Mce/MlaD" evidence="3">
    <location>
        <begin position="66"/>
        <end position="130"/>
    </location>
</feature>
<reference evidence="4 5" key="1">
    <citation type="submission" date="2019-07" db="EMBL/GenBank/DDBJ databases">
        <title>Caenimonas sedimenti sp. nov., isolated from activated sludge.</title>
        <authorList>
            <person name="Xu J."/>
        </authorList>
    </citation>
    <scope>NUCLEOTIDE SEQUENCE [LARGE SCALE GENOMIC DNA]</scope>
    <source>
        <strain evidence="4 5">HX-9-20</strain>
    </source>
</reference>
<keyword evidence="5" id="KW-1185">Reference proteome</keyword>
<keyword evidence="2" id="KW-0472">Membrane</keyword>
<name>A0A562ZHM8_9BURK</name>
<evidence type="ECO:0000256" key="2">
    <source>
        <dbReference type="SAM" id="Phobius"/>
    </source>
</evidence>
<dbReference type="PANTHER" id="PTHR36698:SF3">
    <property type="entry name" value="ABC-TYPE TRANSPORT AUXILIARY LIPOPROTEIN COMPONENT DOMAIN-CONTAINING PROTEIN"/>
    <property type="match status" value="1"/>
</dbReference>
<keyword evidence="2" id="KW-1133">Transmembrane helix</keyword>
<dbReference type="InterPro" id="IPR003399">
    <property type="entry name" value="Mce/MlaD"/>
</dbReference>
<keyword evidence="2" id="KW-0812">Transmembrane</keyword>
<proteinExistence type="predicted"/>
<evidence type="ECO:0000313" key="4">
    <source>
        <dbReference type="EMBL" id="TWO67818.1"/>
    </source>
</evidence>
<dbReference type="RefSeq" id="WP_145895933.1">
    <property type="nucleotide sequence ID" value="NZ_VOBQ01000022.1"/>
</dbReference>
<evidence type="ECO:0000259" key="3">
    <source>
        <dbReference type="Pfam" id="PF02470"/>
    </source>
</evidence>
<dbReference type="Pfam" id="PF02470">
    <property type="entry name" value="MlaD"/>
    <property type="match status" value="1"/>
</dbReference>
<protein>
    <submittedName>
        <fullName evidence="4">MCE family protein</fullName>
    </submittedName>
</protein>
<feature type="transmembrane region" description="Helical" evidence="2">
    <location>
        <begin position="34"/>
        <end position="57"/>
    </location>
</feature>
<evidence type="ECO:0000313" key="5">
    <source>
        <dbReference type="Proteomes" id="UP000318199"/>
    </source>
</evidence>
<organism evidence="4 5">
    <name type="scientific">Caenimonas sedimenti</name>
    <dbReference type="NCBI Taxonomy" id="2596921"/>
    <lineage>
        <taxon>Bacteria</taxon>
        <taxon>Pseudomonadati</taxon>
        <taxon>Pseudomonadota</taxon>
        <taxon>Betaproteobacteria</taxon>
        <taxon>Burkholderiales</taxon>
        <taxon>Comamonadaceae</taxon>
        <taxon>Caenimonas</taxon>
    </lineage>
</organism>
<gene>
    <name evidence="4" type="ORF">FN976_24605</name>
</gene>
<dbReference type="PANTHER" id="PTHR36698">
    <property type="entry name" value="BLL5892 PROTEIN"/>
    <property type="match status" value="1"/>
</dbReference>
<dbReference type="OrthoDB" id="8770832at2"/>
<feature type="region of interest" description="Disordered" evidence="1">
    <location>
        <begin position="1"/>
        <end position="26"/>
    </location>
</feature>
<dbReference type="EMBL" id="VOBQ01000022">
    <property type="protein sequence ID" value="TWO67818.1"/>
    <property type="molecule type" value="Genomic_DNA"/>
</dbReference>
<sequence length="345" mass="37022">MAEQSPPPATPPPQPDTPVQKSEPTAQAQAVPNLAIKATLLLLFTVALIIGTALFLLRARGYFEPKQTLVLITDNSEGVSAGMDLTFSGFPIGTVEKVALGEQGNVRIQIAVIKRDAKWLRTSSVFTLVKGLLGAPQLRAYSGVLTDPPLADGAERPVLRGDANEELQRVIGATRDVLDNLNDMTTATSEMNQAMANLKVFTQKLQSRQGALHAVFGNEEDARKLVQAVESANAAMGRANRLMTSADRLVGNADREVFGPNGLSTETRAAIRQMQGILTDAQGSLRRVDAVLTEAQGVAANVKAGTADLGALRGDVEANLRKIEDLINDLNRKWPFAKEREVQVP</sequence>
<evidence type="ECO:0000256" key="1">
    <source>
        <dbReference type="SAM" id="MobiDB-lite"/>
    </source>
</evidence>
<feature type="compositionally biased region" description="Pro residues" evidence="1">
    <location>
        <begin position="1"/>
        <end position="16"/>
    </location>
</feature>
<dbReference type="AlphaFoldDB" id="A0A562ZHM8"/>
<dbReference type="Proteomes" id="UP000318199">
    <property type="component" value="Unassembled WGS sequence"/>
</dbReference>
<accession>A0A562ZHM8</accession>
<comment type="caution">
    <text evidence="4">The sequence shown here is derived from an EMBL/GenBank/DDBJ whole genome shotgun (WGS) entry which is preliminary data.</text>
</comment>